<name>A0A974P3H6_9CAUL</name>
<dbReference type="EMBL" id="CP068570">
    <property type="protein sequence ID" value="QQZ50008.1"/>
    <property type="molecule type" value="Genomic_DNA"/>
</dbReference>
<accession>A0A974P3H6</accession>
<protein>
    <submittedName>
        <fullName evidence="2">Uncharacterized protein</fullName>
    </submittedName>
</protein>
<sequence>MLRKATAAGDQESLADLRTSGPWAFRHPRDPEKVAAFVRVAGRYHAANPPHQTWDVLTAPHWSLADALAIQPGMAASEAALGRAWGELRLRRPGPRFPGPGLRHPGDDNTDAPIAQARAWLAGEGAGQGVGDDPRGGQSRAPDPFPGLRHGAEGNPGPLHP</sequence>
<gene>
    <name evidence="2" type="ORF">JKL49_25775</name>
</gene>
<organism evidence="2">
    <name type="scientific">Phenylobacterium glaciei</name>
    <dbReference type="NCBI Taxonomy" id="2803784"/>
    <lineage>
        <taxon>Bacteria</taxon>
        <taxon>Pseudomonadati</taxon>
        <taxon>Pseudomonadota</taxon>
        <taxon>Alphaproteobacteria</taxon>
        <taxon>Caulobacterales</taxon>
        <taxon>Caulobacteraceae</taxon>
        <taxon>Phenylobacterium</taxon>
    </lineage>
</organism>
<reference evidence="2" key="1">
    <citation type="submission" date="2021-01" db="EMBL/GenBank/DDBJ databases">
        <title>Genome sequence of Phenylobacterium sp. 20VBR1 isolated from a valley glaceir, Ny-Alesund, Svalbard.</title>
        <authorList>
            <person name="Thomas F.A."/>
            <person name="Krishnan K.P."/>
            <person name="Sinha R.K."/>
        </authorList>
    </citation>
    <scope>NUCLEOTIDE SEQUENCE</scope>
    <source>
        <strain evidence="2">20VBR1</strain>
    </source>
</reference>
<proteinExistence type="predicted"/>
<dbReference type="AlphaFoldDB" id="A0A974P3H6"/>
<evidence type="ECO:0000256" key="1">
    <source>
        <dbReference type="SAM" id="MobiDB-lite"/>
    </source>
</evidence>
<evidence type="ECO:0000313" key="2">
    <source>
        <dbReference type="EMBL" id="QQZ50008.1"/>
    </source>
</evidence>
<feature type="region of interest" description="Disordered" evidence="1">
    <location>
        <begin position="92"/>
        <end position="161"/>
    </location>
</feature>